<keyword evidence="1" id="KW-0863">Zinc-finger</keyword>
<reference evidence="4 5" key="1">
    <citation type="journal article" date="2016" name="Nat. Commun.">
        <title>Ectomycorrhizal ecology is imprinted in the genome of the dominant symbiotic fungus Cenococcum geophilum.</title>
        <authorList>
            <consortium name="DOE Joint Genome Institute"/>
            <person name="Peter M."/>
            <person name="Kohler A."/>
            <person name="Ohm R.A."/>
            <person name="Kuo A."/>
            <person name="Krutzmann J."/>
            <person name="Morin E."/>
            <person name="Arend M."/>
            <person name="Barry K.W."/>
            <person name="Binder M."/>
            <person name="Choi C."/>
            <person name="Clum A."/>
            <person name="Copeland A."/>
            <person name="Grisel N."/>
            <person name="Haridas S."/>
            <person name="Kipfer T."/>
            <person name="LaButti K."/>
            <person name="Lindquist E."/>
            <person name="Lipzen A."/>
            <person name="Maire R."/>
            <person name="Meier B."/>
            <person name="Mihaltcheva S."/>
            <person name="Molinier V."/>
            <person name="Murat C."/>
            <person name="Poggeler S."/>
            <person name="Quandt C.A."/>
            <person name="Sperisen C."/>
            <person name="Tritt A."/>
            <person name="Tisserant E."/>
            <person name="Crous P.W."/>
            <person name="Henrissat B."/>
            <person name="Nehls U."/>
            <person name="Egli S."/>
            <person name="Spatafora J.W."/>
            <person name="Grigoriev I.V."/>
            <person name="Martin F.M."/>
        </authorList>
    </citation>
    <scope>NUCLEOTIDE SEQUENCE [LARGE SCALE GENOMIC DNA]</scope>
    <source>
        <strain evidence="4 5">CBS 207.34</strain>
    </source>
</reference>
<proteinExistence type="predicted"/>
<evidence type="ECO:0000313" key="5">
    <source>
        <dbReference type="Proteomes" id="UP000250140"/>
    </source>
</evidence>
<sequence length="171" mass="18710">MPPRSYTNPAPKTESARAAARSFFCDLCQKGYARMNELDAHLSSYDHAHRKRLQDMKKMQSDPRAAEKARRAERKEAEKTGLVSIKLDPKTKKSGGGGFTKISGDSSTIGKEGANSMAGFTKIGGNSEPGKKAAAEKFEDEESDTDDEGYQYYDPKKPTDCGDNCPGRFDG</sequence>
<dbReference type="InterPro" id="IPR013087">
    <property type="entry name" value="Znf_C2H2_type"/>
</dbReference>
<dbReference type="PANTHER" id="PTHR47251:SF1">
    <property type="entry name" value="FINGER DOMAIN PROTEIN, PUTATIVE (AFU_ORTHOLOGUE AFUA_3G04180)-RELATED"/>
    <property type="match status" value="1"/>
</dbReference>
<keyword evidence="1" id="KW-0479">Metal-binding</keyword>
<accession>A0A8E2EX76</accession>
<protein>
    <recommendedName>
        <fullName evidence="3">C2H2-type domain-containing protein</fullName>
    </recommendedName>
</protein>
<dbReference type="SUPFAM" id="SSF57667">
    <property type="entry name" value="beta-beta-alpha zinc fingers"/>
    <property type="match status" value="1"/>
</dbReference>
<dbReference type="InterPro" id="IPR036236">
    <property type="entry name" value="Znf_C2H2_sf"/>
</dbReference>
<feature type="compositionally biased region" description="Basic and acidic residues" evidence="2">
    <location>
        <begin position="54"/>
        <end position="79"/>
    </location>
</feature>
<organism evidence="4 5">
    <name type="scientific">Glonium stellatum</name>
    <dbReference type="NCBI Taxonomy" id="574774"/>
    <lineage>
        <taxon>Eukaryota</taxon>
        <taxon>Fungi</taxon>
        <taxon>Dikarya</taxon>
        <taxon>Ascomycota</taxon>
        <taxon>Pezizomycotina</taxon>
        <taxon>Dothideomycetes</taxon>
        <taxon>Pleosporomycetidae</taxon>
        <taxon>Gloniales</taxon>
        <taxon>Gloniaceae</taxon>
        <taxon>Glonium</taxon>
    </lineage>
</organism>
<evidence type="ECO:0000256" key="1">
    <source>
        <dbReference type="PROSITE-ProRule" id="PRU00042"/>
    </source>
</evidence>
<evidence type="ECO:0000313" key="4">
    <source>
        <dbReference type="EMBL" id="OCL06206.1"/>
    </source>
</evidence>
<dbReference type="PROSITE" id="PS00028">
    <property type="entry name" value="ZINC_FINGER_C2H2_1"/>
    <property type="match status" value="1"/>
</dbReference>
<dbReference type="PANTHER" id="PTHR47251">
    <property type="entry name" value="FINGER DOMAIN PROTEIN, PUTATIVE (AFU_ORTHOLOGUE AFUA_3G04180)-RELATED"/>
    <property type="match status" value="1"/>
</dbReference>
<evidence type="ECO:0000259" key="3">
    <source>
        <dbReference type="PROSITE" id="PS50157"/>
    </source>
</evidence>
<keyword evidence="1" id="KW-0862">Zinc</keyword>
<dbReference type="OrthoDB" id="4822at2759"/>
<name>A0A8E2EX76_9PEZI</name>
<dbReference type="PROSITE" id="PS50157">
    <property type="entry name" value="ZINC_FINGER_C2H2_2"/>
    <property type="match status" value="1"/>
</dbReference>
<gene>
    <name evidence="4" type="ORF">AOQ84DRAFT_378856</name>
</gene>
<dbReference type="AlphaFoldDB" id="A0A8E2EX76"/>
<dbReference type="EMBL" id="KV750112">
    <property type="protein sequence ID" value="OCL06206.1"/>
    <property type="molecule type" value="Genomic_DNA"/>
</dbReference>
<feature type="compositionally biased region" description="Acidic residues" evidence="2">
    <location>
        <begin position="138"/>
        <end position="149"/>
    </location>
</feature>
<dbReference type="Proteomes" id="UP000250140">
    <property type="component" value="Unassembled WGS sequence"/>
</dbReference>
<keyword evidence="5" id="KW-1185">Reference proteome</keyword>
<evidence type="ECO:0000256" key="2">
    <source>
        <dbReference type="SAM" id="MobiDB-lite"/>
    </source>
</evidence>
<feature type="region of interest" description="Disordered" evidence="2">
    <location>
        <begin position="54"/>
        <end position="171"/>
    </location>
</feature>
<dbReference type="GO" id="GO:0008270">
    <property type="term" value="F:zinc ion binding"/>
    <property type="evidence" value="ECO:0007669"/>
    <property type="project" value="UniProtKB-KW"/>
</dbReference>
<feature type="domain" description="C2H2-type" evidence="3">
    <location>
        <begin position="23"/>
        <end position="52"/>
    </location>
</feature>